<feature type="domain" description="Amine oxidase" evidence="1">
    <location>
        <begin position="22"/>
        <end position="277"/>
    </location>
</feature>
<accession>A0ABT0DML2</accession>
<dbReference type="InterPro" id="IPR050464">
    <property type="entry name" value="Zeta_carotene_desat/Oxidored"/>
</dbReference>
<dbReference type="RefSeq" id="WP_247200506.1">
    <property type="nucleotide sequence ID" value="NZ_JALKCG010000003.1"/>
</dbReference>
<dbReference type="Pfam" id="PF01593">
    <property type="entry name" value="Amino_oxidase"/>
    <property type="match status" value="1"/>
</dbReference>
<reference evidence="3" key="2">
    <citation type="submission" date="2023-07" db="EMBL/GenBank/DDBJ databases">
        <title>Ancylobacter moscoviensis sp. nov., facultatively methylotrophic bacteria from activated sludge and the reclassification of Starkeya novella (Starkey 1934) Kelly et al. 2000 as Ancylobacter novellus comb. nov., Starkeya koreensis Im et al. 2006 as Ancylobacter koreensis comb.nov., Angulomicrobium tetraedrale Vasil'eva et al. 1986 as Ancylobacter tetraedralis comb. nov., Angulomicrobium amanitiforme Fritz et al. 2004 as Ancylobacter amanitiformis comb. nov. and Methylorhabdus multivorans Doronina et al. 1996 as Ancylobacter multivorans comb. nov. and emended description of the genus Ancylobacter.</title>
        <authorList>
            <person name="Doronina N."/>
            <person name="Chemodurova A."/>
            <person name="Grouzdev D."/>
            <person name="Koziaeva V."/>
            <person name="Shi W."/>
            <person name="Wu L."/>
            <person name="Kaparullina E."/>
        </authorList>
    </citation>
    <scope>NUCLEOTIDE SEQUENCE [LARGE SCALE GENOMIC DNA]</scope>
    <source>
        <strain evidence="3">Jip08</strain>
    </source>
</reference>
<comment type="caution">
    <text evidence="2">The sequence shown here is derived from an EMBL/GenBank/DDBJ whole genome shotgun (WGS) entry which is preliminary data.</text>
</comment>
<organism evidence="2 3">
    <name type="scientific">Ancylobacter koreensis</name>
    <dbReference type="NCBI Taxonomy" id="266121"/>
    <lineage>
        <taxon>Bacteria</taxon>
        <taxon>Pseudomonadati</taxon>
        <taxon>Pseudomonadota</taxon>
        <taxon>Alphaproteobacteria</taxon>
        <taxon>Hyphomicrobiales</taxon>
        <taxon>Xanthobacteraceae</taxon>
        <taxon>Ancylobacter</taxon>
    </lineage>
</organism>
<dbReference type="PANTHER" id="PTHR42923">
    <property type="entry name" value="PROTOPORPHYRINOGEN OXIDASE"/>
    <property type="match status" value="1"/>
</dbReference>
<dbReference type="Gene3D" id="3.50.50.60">
    <property type="entry name" value="FAD/NAD(P)-binding domain"/>
    <property type="match status" value="1"/>
</dbReference>
<reference evidence="2 3" key="1">
    <citation type="submission" date="2022-04" db="EMBL/GenBank/DDBJ databases">
        <authorList>
            <person name="Grouzdev D.S."/>
            <person name="Pantiukh K.S."/>
            <person name="Krutkina M.S."/>
        </authorList>
    </citation>
    <scope>NUCLEOTIDE SEQUENCE [LARGE SCALE GENOMIC DNA]</scope>
    <source>
        <strain evidence="2 3">Jip08</strain>
    </source>
</reference>
<dbReference type="InterPro" id="IPR036188">
    <property type="entry name" value="FAD/NAD-bd_sf"/>
</dbReference>
<dbReference type="Proteomes" id="UP001202867">
    <property type="component" value="Unassembled WGS sequence"/>
</dbReference>
<evidence type="ECO:0000259" key="1">
    <source>
        <dbReference type="Pfam" id="PF01593"/>
    </source>
</evidence>
<evidence type="ECO:0000313" key="3">
    <source>
        <dbReference type="Proteomes" id="UP001202867"/>
    </source>
</evidence>
<keyword evidence="3" id="KW-1185">Reference proteome</keyword>
<name>A0ABT0DML2_9HYPH</name>
<sequence>MSVMQSFKPGATRRIAVIGAGISGLSAAWLLSQRHLVSLFEADDRLGGHSNTVDAAGLAVDTGFIVYNEKTYPNLTALFDHLGVATRETDMSFGVSLDGGRLEYSGSDLRGLFAQPRNLVSPRFASMLKDLLRFYRNAPRDLARLGLDSLDSYLDAESYGEPFRQDHLYPMAAAIWSTPATDVGRYPAAAFVRFCENHGLLQISDRPAWRTVTGGSRRYVEALRRRFHGRIVSGCRVRAVRRFDGGVTVVASDGVEHLFDEVVVATHADQALALLEQPTAAERELLGAFLYSRNEAVLHSDDRLMPRRRAAWSAWNYLADRRDEPRLCVTYWMNRLQHLPEDRPLFVTLNPVVPPAAESVHYRATYEHPTFDGRAMAAQKRLWSLQGQGGVWYCGAYFGAGFHEDGLQAGLAVAEELGGVRRPWRVADESGRIALSTAGTVPRQTERVR</sequence>
<protein>
    <submittedName>
        <fullName evidence="2">NAD(P)/FAD-dependent oxidoreductase</fullName>
    </submittedName>
</protein>
<dbReference type="Gene3D" id="3.30.70.1990">
    <property type="match status" value="1"/>
</dbReference>
<dbReference type="EMBL" id="JALKCG010000003">
    <property type="protein sequence ID" value="MCK0208518.1"/>
    <property type="molecule type" value="Genomic_DNA"/>
</dbReference>
<dbReference type="PANTHER" id="PTHR42923:SF17">
    <property type="entry name" value="AMINE OXIDASE DOMAIN-CONTAINING PROTEIN"/>
    <property type="match status" value="1"/>
</dbReference>
<gene>
    <name evidence="2" type="ORF">MWN33_10795</name>
</gene>
<proteinExistence type="predicted"/>
<dbReference type="InterPro" id="IPR002937">
    <property type="entry name" value="Amino_oxidase"/>
</dbReference>
<dbReference type="Gene3D" id="1.10.405.20">
    <property type="match status" value="1"/>
</dbReference>
<dbReference type="SUPFAM" id="SSF51905">
    <property type="entry name" value="FAD/NAD(P)-binding domain"/>
    <property type="match status" value="1"/>
</dbReference>
<evidence type="ECO:0000313" key="2">
    <source>
        <dbReference type="EMBL" id="MCK0208518.1"/>
    </source>
</evidence>